<dbReference type="InterPro" id="IPR023393">
    <property type="entry name" value="START-like_dom_sf"/>
</dbReference>
<dbReference type="SUPFAM" id="SSF55961">
    <property type="entry name" value="Bet v1-like"/>
    <property type="match status" value="1"/>
</dbReference>
<organism evidence="1 2">
    <name type="scientific">Nocardioides taihuensis</name>
    <dbReference type="NCBI Taxonomy" id="1835606"/>
    <lineage>
        <taxon>Bacteria</taxon>
        <taxon>Bacillati</taxon>
        <taxon>Actinomycetota</taxon>
        <taxon>Actinomycetes</taxon>
        <taxon>Propionibacteriales</taxon>
        <taxon>Nocardioidaceae</taxon>
        <taxon>Nocardioides</taxon>
    </lineage>
</organism>
<dbReference type="InterPro" id="IPR019587">
    <property type="entry name" value="Polyketide_cyclase/dehydratase"/>
</dbReference>
<proteinExistence type="predicted"/>
<dbReference type="Proteomes" id="UP001596087">
    <property type="component" value="Unassembled WGS sequence"/>
</dbReference>
<dbReference type="RefSeq" id="WP_378588807.1">
    <property type="nucleotide sequence ID" value="NZ_JBHSKD010000007.1"/>
</dbReference>
<keyword evidence="2" id="KW-1185">Reference proteome</keyword>
<comment type="caution">
    <text evidence="1">The sequence shown here is derived from an EMBL/GenBank/DDBJ whole genome shotgun (WGS) entry which is preliminary data.</text>
</comment>
<protein>
    <submittedName>
        <fullName evidence="1">SRPBCC family protein</fullName>
    </submittedName>
</protein>
<accession>A0ABW0BH97</accession>
<reference evidence="2" key="1">
    <citation type="journal article" date="2019" name="Int. J. Syst. Evol. Microbiol.">
        <title>The Global Catalogue of Microorganisms (GCM) 10K type strain sequencing project: providing services to taxonomists for standard genome sequencing and annotation.</title>
        <authorList>
            <consortium name="The Broad Institute Genomics Platform"/>
            <consortium name="The Broad Institute Genome Sequencing Center for Infectious Disease"/>
            <person name="Wu L."/>
            <person name="Ma J."/>
        </authorList>
    </citation>
    <scope>NUCLEOTIDE SEQUENCE [LARGE SCALE GENOMIC DNA]</scope>
    <source>
        <strain evidence="2">DFY41</strain>
    </source>
</reference>
<dbReference type="Gene3D" id="3.30.530.20">
    <property type="match status" value="1"/>
</dbReference>
<evidence type="ECO:0000313" key="1">
    <source>
        <dbReference type="EMBL" id="MFC5176460.1"/>
    </source>
</evidence>
<dbReference type="Pfam" id="PF10604">
    <property type="entry name" value="Polyketide_cyc2"/>
    <property type="match status" value="1"/>
</dbReference>
<name>A0ABW0BH97_9ACTN</name>
<dbReference type="EMBL" id="JBHSKD010000007">
    <property type="protein sequence ID" value="MFC5176460.1"/>
    <property type="molecule type" value="Genomic_DNA"/>
</dbReference>
<evidence type="ECO:0000313" key="2">
    <source>
        <dbReference type="Proteomes" id="UP001596087"/>
    </source>
</evidence>
<sequence length="161" mass="17383">MGSLVVSASTVVDAPASVVFDIVADPRQHPRIDGSGTVRGSVSGPERLELGSHFSMDMRLGAPYKIHNLVVEFEEGRRIAWKHLGAHRWRYELEELPAAEGGGTRVTETWDASRYNAVWAAAMKAAGFPERNRKGIEATLVRLKEAAEADARAASGEGADA</sequence>
<gene>
    <name evidence="1" type="ORF">ACFPGP_07240</name>
</gene>